<evidence type="ECO:0000313" key="5">
    <source>
        <dbReference type="EMBL" id="QFU76589.1"/>
    </source>
</evidence>
<feature type="domain" description="23S rRNA (guanine(745)-N(1))-methyltransferase N-terminal" evidence="4">
    <location>
        <begin position="4"/>
        <end position="46"/>
    </location>
</feature>
<evidence type="ECO:0000256" key="2">
    <source>
        <dbReference type="PIRSR" id="PIRSR018249-2"/>
    </source>
</evidence>
<feature type="binding site" evidence="1">
    <location>
        <position position="21"/>
    </location>
    <ligand>
        <name>Zn(2+)</name>
        <dbReference type="ChEBI" id="CHEBI:29105"/>
    </ligand>
</feature>
<keyword evidence="6" id="KW-1185">Reference proteome</keyword>
<dbReference type="KEGG" id="halc:EY643_13500"/>
<dbReference type="Gene3D" id="3.40.50.150">
    <property type="entry name" value="Vaccinia Virus protein VP39"/>
    <property type="match status" value="1"/>
</dbReference>
<keyword evidence="5" id="KW-0808">Transferase</keyword>
<protein>
    <submittedName>
        <fullName evidence="5">Methyltransferase domain-containing protein</fullName>
    </submittedName>
</protein>
<feature type="domain" description="Methyltransferase" evidence="3">
    <location>
        <begin position="86"/>
        <end position="156"/>
    </location>
</feature>
<dbReference type="SUPFAM" id="SSF53335">
    <property type="entry name" value="S-adenosyl-L-methionine-dependent methyltransferases"/>
    <property type="match status" value="1"/>
</dbReference>
<evidence type="ECO:0000313" key="6">
    <source>
        <dbReference type="Proteomes" id="UP000326287"/>
    </source>
</evidence>
<dbReference type="PANTHER" id="PTHR43460:SF1">
    <property type="entry name" value="METHYLTRANSFERASE TYPE 11 DOMAIN-CONTAINING PROTEIN"/>
    <property type="match status" value="1"/>
</dbReference>
<dbReference type="InterPro" id="IPR029063">
    <property type="entry name" value="SAM-dependent_MTases_sf"/>
</dbReference>
<dbReference type="PANTHER" id="PTHR43460">
    <property type="entry name" value="METHYLTRANSFERASE"/>
    <property type="match status" value="1"/>
</dbReference>
<proteinExistence type="predicted"/>
<feature type="binding site" evidence="2">
    <location>
        <begin position="93"/>
        <end position="94"/>
    </location>
    <ligand>
        <name>S-adenosyl-L-methionine</name>
        <dbReference type="ChEBI" id="CHEBI:59789"/>
    </ligand>
</feature>
<dbReference type="InterPro" id="IPR048647">
    <property type="entry name" value="RlmA_N"/>
</dbReference>
<keyword evidence="1" id="KW-0479">Metal-binding</keyword>
<dbReference type="RefSeq" id="WP_153239731.1">
    <property type="nucleotide sequence ID" value="NZ_CP036422.1"/>
</dbReference>
<feature type="binding site" evidence="2">
    <location>
        <position position="67"/>
    </location>
    <ligand>
        <name>S-adenosyl-L-methionine</name>
        <dbReference type="ChEBI" id="CHEBI:59789"/>
    </ligand>
</feature>
<name>A0A5P9NLT8_9GAMM</name>
<feature type="binding site" evidence="1">
    <location>
        <position position="25"/>
    </location>
    <ligand>
        <name>Zn(2+)</name>
        <dbReference type="ChEBI" id="CHEBI:29105"/>
    </ligand>
</feature>
<evidence type="ECO:0000259" key="4">
    <source>
        <dbReference type="Pfam" id="PF21302"/>
    </source>
</evidence>
<reference evidence="5 6" key="1">
    <citation type="submission" date="2019-02" db="EMBL/GenBank/DDBJ databases">
        <authorList>
            <person name="Li S.-H."/>
        </authorList>
    </citation>
    <scope>NUCLEOTIDE SEQUENCE [LARGE SCALE GENOMIC DNA]</scope>
    <source>
        <strain evidence="5 6">IMCC14385</strain>
    </source>
</reference>
<gene>
    <name evidence="5" type="ORF">EY643_13500</name>
</gene>
<keyword evidence="1" id="KW-0862">Zinc</keyword>
<dbReference type="GO" id="GO:0008168">
    <property type="term" value="F:methyltransferase activity"/>
    <property type="evidence" value="ECO:0007669"/>
    <property type="project" value="UniProtKB-KW"/>
</dbReference>
<accession>A0A5P9NLT8</accession>
<keyword evidence="2" id="KW-0949">S-adenosyl-L-methionine</keyword>
<dbReference type="OrthoDB" id="108476at2"/>
<evidence type="ECO:0000259" key="3">
    <source>
        <dbReference type="Pfam" id="PF13649"/>
    </source>
</evidence>
<dbReference type="PIRSF" id="PIRSF018249">
    <property type="entry name" value="MyrA_prd"/>
    <property type="match status" value="1"/>
</dbReference>
<dbReference type="AlphaFoldDB" id="A0A5P9NLT8"/>
<dbReference type="CDD" id="cd02440">
    <property type="entry name" value="AdoMet_MTases"/>
    <property type="match status" value="1"/>
</dbReference>
<organism evidence="5 6">
    <name type="scientific">Halioglobus maricola</name>
    <dbReference type="NCBI Taxonomy" id="2601894"/>
    <lineage>
        <taxon>Bacteria</taxon>
        <taxon>Pseudomonadati</taxon>
        <taxon>Pseudomonadota</taxon>
        <taxon>Gammaproteobacteria</taxon>
        <taxon>Cellvibrionales</taxon>
        <taxon>Halieaceae</taxon>
        <taxon>Halioglobus</taxon>
    </lineage>
</organism>
<evidence type="ECO:0000256" key="1">
    <source>
        <dbReference type="PIRSR" id="PIRSR018249-1"/>
    </source>
</evidence>
<dbReference type="GO" id="GO:0046872">
    <property type="term" value="F:metal ion binding"/>
    <property type="evidence" value="ECO:0007669"/>
    <property type="project" value="UniProtKB-KW"/>
</dbReference>
<feature type="binding site" evidence="2">
    <location>
        <position position="180"/>
    </location>
    <ligand>
        <name>S-adenosyl-L-methionine</name>
        <dbReference type="ChEBI" id="CHEBI:59789"/>
    </ligand>
</feature>
<dbReference type="InterPro" id="IPR016718">
    <property type="entry name" value="rRNA_m1G-MeTrfase_A_prd"/>
</dbReference>
<dbReference type="Pfam" id="PF13649">
    <property type="entry name" value="Methyltransf_25"/>
    <property type="match status" value="1"/>
</dbReference>
<dbReference type="Pfam" id="PF21302">
    <property type="entry name" value="Zn_ribbon_RlmA"/>
    <property type="match status" value="1"/>
</dbReference>
<dbReference type="Proteomes" id="UP000326287">
    <property type="component" value="Chromosome"/>
</dbReference>
<sequence length="269" mass="29888">MNWICPHCREPLVKVERSYHCETGHCFDQAKEGYVNLLPANRKRSRDPGDNREMVEARKRVHAADVYRTLAEAVAAYFKELSHASVLDLGCGEGYYGGVVLEHAPKISMWGIDIAKPAVRLAAKAHPRGRFAVASAYEVPLGDSSMDAIFSVFAPVGESEPARLLSHEGFFLNICPAARHLWQLREHLYADPKPHKEVAAALPGLALEKQEKIGFSVALEPPLLADLVAMTPYAYGGQRESKATLEQLGVFEVQMEFLLQCYRREQATA</sequence>
<dbReference type="GO" id="GO:0032259">
    <property type="term" value="P:methylation"/>
    <property type="evidence" value="ECO:0007669"/>
    <property type="project" value="UniProtKB-KW"/>
</dbReference>
<dbReference type="InterPro" id="IPR052939">
    <property type="entry name" value="23S_rRNA_MeTrnsfrase_RlmA"/>
</dbReference>
<dbReference type="InterPro" id="IPR041698">
    <property type="entry name" value="Methyltransf_25"/>
</dbReference>
<keyword evidence="5" id="KW-0489">Methyltransferase</keyword>
<dbReference type="EMBL" id="CP036422">
    <property type="protein sequence ID" value="QFU76589.1"/>
    <property type="molecule type" value="Genomic_DNA"/>
</dbReference>